<name>A0ABQ0C4I5_9PROT</name>
<dbReference type="InterPro" id="IPR001173">
    <property type="entry name" value="Glyco_trans_2-like"/>
</dbReference>
<dbReference type="Proteomes" id="UP001628193">
    <property type="component" value="Unassembled WGS sequence"/>
</dbReference>
<evidence type="ECO:0000259" key="1">
    <source>
        <dbReference type="Pfam" id="PF00535"/>
    </source>
</evidence>
<dbReference type="EMBL" id="BAAFGK010000001">
    <property type="protein sequence ID" value="GAB0055782.1"/>
    <property type="molecule type" value="Genomic_DNA"/>
</dbReference>
<sequence>MTPRPFTIVIPTRNEAETIVEMVRCCLKYAPEVLVVDSLSTDGTPQLAEHAGARVLSVPLLGKGNAIRAAIPALATEWVLFIDADGSHDVADIPKLIAPLQAGVADHVQASRLMGGSSELHGSFQEFWRLAGSAFITACINWRCGARISDSQNGFRALRVDVLKALDLREAITTIEQEMVIKTLRRGFRLVEVPSHEHARIFGESKIRLSRVWFRYGYALMRYLFG</sequence>
<dbReference type="InterPro" id="IPR029044">
    <property type="entry name" value="Nucleotide-diphossugar_trans"/>
</dbReference>
<dbReference type="InterPro" id="IPR050256">
    <property type="entry name" value="Glycosyltransferase_2"/>
</dbReference>
<dbReference type="Pfam" id="PF00535">
    <property type="entry name" value="Glycos_transf_2"/>
    <property type="match status" value="1"/>
</dbReference>
<evidence type="ECO:0000313" key="3">
    <source>
        <dbReference type="Proteomes" id="UP001628193"/>
    </source>
</evidence>
<organism evidence="2 3">
    <name type="scientific">Candidatus Magnetaquiglobus chichijimensis</name>
    <dbReference type="NCBI Taxonomy" id="3141448"/>
    <lineage>
        <taxon>Bacteria</taxon>
        <taxon>Pseudomonadati</taxon>
        <taxon>Pseudomonadota</taxon>
        <taxon>Magnetococcia</taxon>
        <taxon>Magnetococcales</taxon>
        <taxon>Candidatus Magnetaquicoccaceae</taxon>
        <taxon>Candidatus Magnetaquiglobus</taxon>
    </lineage>
</organism>
<dbReference type="GO" id="GO:0016757">
    <property type="term" value="F:glycosyltransferase activity"/>
    <property type="evidence" value="ECO:0007669"/>
    <property type="project" value="UniProtKB-KW"/>
</dbReference>
<dbReference type="Gene3D" id="3.90.550.10">
    <property type="entry name" value="Spore Coat Polysaccharide Biosynthesis Protein SpsA, Chain A"/>
    <property type="match status" value="1"/>
</dbReference>
<comment type="caution">
    <text evidence="2">The sequence shown here is derived from an EMBL/GenBank/DDBJ whole genome shotgun (WGS) entry which is preliminary data.</text>
</comment>
<protein>
    <submittedName>
        <fullName evidence="2">Glycosyltransferase</fullName>
        <ecNumber evidence="2">2.4.-.-</ecNumber>
    </submittedName>
</protein>
<accession>A0ABQ0C4I5</accession>
<proteinExistence type="predicted"/>
<gene>
    <name evidence="2" type="ORF">SIID45300_00078</name>
</gene>
<feature type="domain" description="Glycosyltransferase 2-like" evidence="1">
    <location>
        <begin position="7"/>
        <end position="128"/>
    </location>
</feature>
<dbReference type="CDD" id="cd04179">
    <property type="entry name" value="DPM_DPG-synthase_like"/>
    <property type="match status" value="1"/>
</dbReference>
<dbReference type="RefSeq" id="WP_420903809.1">
    <property type="nucleotide sequence ID" value="NZ_BAAFGK010000001.1"/>
</dbReference>
<evidence type="ECO:0000313" key="2">
    <source>
        <dbReference type="EMBL" id="GAB0055782.1"/>
    </source>
</evidence>
<keyword evidence="3" id="KW-1185">Reference proteome</keyword>
<dbReference type="EC" id="2.4.-.-" evidence="2"/>
<keyword evidence="2" id="KW-0328">Glycosyltransferase</keyword>
<keyword evidence="2" id="KW-0808">Transferase</keyword>
<reference evidence="2 3" key="1">
    <citation type="submission" date="2024-09" db="EMBL/GenBank/DDBJ databases">
        <title>Draft genome sequence of Candidatus Magnetaquicoccaceae bacterium FCR-1.</title>
        <authorList>
            <person name="Shimoshige H."/>
            <person name="Shimamura S."/>
            <person name="Taoka A."/>
            <person name="Kobayashi H."/>
            <person name="Maekawa T."/>
        </authorList>
    </citation>
    <scope>NUCLEOTIDE SEQUENCE [LARGE SCALE GENOMIC DNA]</scope>
    <source>
        <strain evidence="2 3">FCR-1</strain>
    </source>
</reference>
<dbReference type="SUPFAM" id="SSF53448">
    <property type="entry name" value="Nucleotide-diphospho-sugar transferases"/>
    <property type="match status" value="1"/>
</dbReference>
<dbReference type="PANTHER" id="PTHR48090:SF7">
    <property type="entry name" value="RFBJ PROTEIN"/>
    <property type="match status" value="1"/>
</dbReference>
<dbReference type="PANTHER" id="PTHR48090">
    <property type="entry name" value="UNDECAPRENYL-PHOSPHATE 4-DEOXY-4-FORMAMIDO-L-ARABINOSE TRANSFERASE-RELATED"/>
    <property type="match status" value="1"/>
</dbReference>